<dbReference type="AlphaFoldDB" id="A0AAD9FTF7"/>
<dbReference type="InterPro" id="IPR027417">
    <property type="entry name" value="P-loop_NTPase"/>
</dbReference>
<dbReference type="Proteomes" id="UP001182556">
    <property type="component" value="Unassembled WGS sequence"/>
</dbReference>
<gene>
    <name evidence="1" type="ORF">DB88DRAFT_545462</name>
</gene>
<organism evidence="1 2">
    <name type="scientific">Papiliotrema laurentii</name>
    <name type="common">Cryptococcus laurentii</name>
    <dbReference type="NCBI Taxonomy" id="5418"/>
    <lineage>
        <taxon>Eukaryota</taxon>
        <taxon>Fungi</taxon>
        <taxon>Dikarya</taxon>
        <taxon>Basidiomycota</taxon>
        <taxon>Agaricomycotina</taxon>
        <taxon>Tremellomycetes</taxon>
        <taxon>Tremellales</taxon>
        <taxon>Rhynchogastremaceae</taxon>
        <taxon>Papiliotrema</taxon>
    </lineage>
</organism>
<evidence type="ECO:0000313" key="2">
    <source>
        <dbReference type="Proteomes" id="UP001182556"/>
    </source>
</evidence>
<protein>
    <submittedName>
        <fullName evidence="1">P-loop containing nucleoside triphosphate hydrolase protein</fullName>
    </submittedName>
</protein>
<comment type="caution">
    <text evidence="1">The sequence shown here is derived from an EMBL/GenBank/DDBJ whole genome shotgun (WGS) entry which is preliminary data.</text>
</comment>
<dbReference type="SUPFAM" id="SSF52540">
    <property type="entry name" value="P-loop containing nucleoside triphosphate hydrolases"/>
    <property type="match status" value="1"/>
</dbReference>
<keyword evidence="1" id="KW-0378">Hydrolase</keyword>
<sequence length="281" mass="31589">MGDTRSTRFKAKLVADFIKEQADRKKGGSPLLVSLQGPQGSGKSTLAVELVKILEKEPYHLTCRVASLDDFYLPYTELKGLAERCPDNPLLQGRGPPGTHDLALLSHTLLRLRNGPLPSPLCPVHLPIFDKSQHRGFGDRSEESVRIDTPVDVFLLEGWSLGYTSLSEVQVDERRRNGRTASLHSSSTIQQINRNLGFINEVTRGMFDCHVAIHPLSYDFVYAWRMEQEHMMKHANGGKGMSDEEVLAFVDRYRPVYEVFGETGPDCPTLRLTFGEHREVV</sequence>
<keyword evidence="2" id="KW-1185">Reference proteome</keyword>
<dbReference type="Gene3D" id="3.40.50.300">
    <property type="entry name" value="P-loop containing nucleotide triphosphate hydrolases"/>
    <property type="match status" value="1"/>
</dbReference>
<proteinExistence type="predicted"/>
<dbReference type="EMBL" id="JAODAN010000003">
    <property type="protein sequence ID" value="KAK1925905.1"/>
    <property type="molecule type" value="Genomic_DNA"/>
</dbReference>
<evidence type="ECO:0000313" key="1">
    <source>
        <dbReference type="EMBL" id="KAK1925905.1"/>
    </source>
</evidence>
<dbReference type="PANTHER" id="PTHR10285">
    <property type="entry name" value="URIDINE KINASE"/>
    <property type="match status" value="1"/>
</dbReference>
<reference evidence="1" key="1">
    <citation type="submission" date="2023-02" db="EMBL/GenBank/DDBJ databases">
        <title>Identification and recombinant expression of a fungal hydrolase from Papiliotrema laurentii that hydrolyzes apple cutin and clears colloidal polyester polyurethane.</title>
        <authorList>
            <consortium name="DOE Joint Genome Institute"/>
            <person name="Roman V.A."/>
            <person name="Bojanowski C."/>
            <person name="Crable B.R."/>
            <person name="Wagner D.N."/>
            <person name="Hung C.S."/>
            <person name="Nadeau L.J."/>
            <person name="Schratz L."/>
            <person name="Haridas S."/>
            <person name="Pangilinan J."/>
            <person name="Lipzen A."/>
            <person name="Na H."/>
            <person name="Yan M."/>
            <person name="Ng V."/>
            <person name="Grigoriev I.V."/>
            <person name="Spatafora J.W."/>
            <person name="Barlow D."/>
            <person name="Biffinger J."/>
            <person name="Kelley-Loughnane N."/>
            <person name="Varaljay V.A."/>
            <person name="Crookes-Goodson W.J."/>
        </authorList>
    </citation>
    <scope>NUCLEOTIDE SEQUENCE</scope>
    <source>
        <strain evidence="1">5307AH</strain>
    </source>
</reference>
<dbReference type="GO" id="GO:0016787">
    <property type="term" value="F:hydrolase activity"/>
    <property type="evidence" value="ECO:0007669"/>
    <property type="project" value="UniProtKB-KW"/>
</dbReference>
<accession>A0AAD9FTF7</accession>
<name>A0AAD9FTF7_PAPLA</name>